<evidence type="ECO:0000256" key="1">
    <source>
        <dbReference type="SAM" id="Phobius"/>
    </source>
</evidence>
<dbReference type="NCBIfam" id="NF038216">
    <property type="entry name" value="ABZJ_00895_fam"/>
    <property type="match status" value="1"/>
</dbReference>
<keyword evidence="1" id="KW-0472">Membrane</keyword>
<name>A0ABU3WI72_9GAMM</name>
<comment type="caution">
    <text evidence="2">The sequence shown here is derived from an EMBL/GenBank/DDBJ whole genome shotgun (WGS) entry which is preliminary data.</text>
</comment>
<feature type="transmembrane region" description="Helical" evidence="1">
    <location>
        <begin position="5"/>
        <end position="26"/>
    </location>
</feature>
<organism evidence="2 3">
    <name type="scientific">Acinetobacter chinensis</name>
    <dbReference type="NCBI Taxonomy" id="2004650"/>
    <lineage>
        <taxon>Bacteria</taxon>
        <taxon>Pseudomonadati</taxon>
        <taxon>Pseudomonadota</taxon>
        <taxon>Gammaproteobacteria</taxon>
        <taxon>Moraxellales</taxon>
        <taxon>Moraxellaceae</taxon>
        <taxon>Acinetobacter</taxon>
    </lineage>
</organism>
<reference evidence="2 3" key="1">
    <citation type="submission" date="2023-06" db="EMBL/GenBank/DDBJ databases">
        <title>Genomic Analysis of Acinetobacter Strains Recovered from South Australian Aquatic Samples provides Insights into the Circulation of Antibiotic Resistance determinants in the Environment.</title>
        <authorList>
            <person name="Tobin L."/>
            <person name="Jarocki V.M."/>
            <person name="Kenyon J."/>
            <person name="Drigo B."/>
            <person name="Donner E."/>
            <person name="Djordjevic S.P."/>
            <person name="Hamidian M."/>
        </authorList>
    </citation>
    <scope>NUCLEOTIDE SEQUENCE [LARGE SCALE GENOMIC DNA]</scope>
    <source>
        <strain evidence="2 3">SAAc652</strain>
    </source>
</reference>
<feature type="transmembrane region" description="Helical" evidence="1">
    <location>
        <begin position="63"/>
        <end position="87"/>
    </location>
</feature>
<accession>A0ABU3WI72</accession>
<protein>
    <submittedName>
        <fullName evidence="2">ABZJ_00895 family protein</fullName>
    </submittedName>
</protein>
<dbReference type="EMBL" id="JASVDY010000005">
    <property type="protein sequence ID" value="MDV2470071.1"/>
    <property type="molecule type" value="Genomic_DNA"/>
</dbReference>
<feature type="transmembrane region" description="Helical" evidence="1">
    <location>
        <begin position="32"/>
        <end position="51"/>
    </location>
</feature>
<sequence>MKHYLLYFASVYSIALVLLTTVLIIALNLSGITLLPALIASAFIAAGHFVKREKRLPTPEEKVQLIWGSSAVAIIIGSLFVFFLVMLNPDAEQILQAADQAGIGLSAVIMLCLIAIHGAVFHVAYHWYTKRCLNRTNISG</sequence>
<proteinExistence type="predicted"/>
<keyword evidence="1" id="KW-0812">Transmembrane</keyword>
<keyword evidence="3" id="KW-1185">Reference proteome</keyword>
<dbReference type="RefSeq" id="WP_317084903.1">
    <property type="nucleotide sequence ID" value="NZ_JASVDY010000005.1"/>
</dbReference>
<evidence type="ECO:0000313" key="3">
    <source>
        <dbReference type="Proteomes" id="UP001278188"/>
    </source>
</evidence>
<evidence type="ECO:0000313" key="2">
    <source>
        <dbReference type="EMBL" id="MDV2470071.1"/>
    </source>
</evidence>
<dbReference type="InterPro" id="IPR047730">
    <property type="entry name" value="ABZJ_00895-like"/>
</dbReference>
<feature type="transmembrane region" description="Helical" evidence="1">
    <location>
        <begin position="107"/>
        <end position="128"/>
    </location>
</feature>
<dbReference type="Proteomes" id="UP001278188">
    <property type="component" value="Unassembled WGS sequence"/>
</dbReference>
<keyword evidence="1" id="KW-1133">Transmembrane helix</keyword>
<gene>
    <name evidence="2" type="ORF">QR674_13880</name>
</gene>